<reference evidence="2" key="1">
    <citation type="submission" date="2021-01" db="EMBL/GenBank/DDBJ databases">
        <authorList>
            <person name="Kaushik A."/>
        </authorList>
    </citation>
    <scope>NUCLEOTIDE SEQUENCE</scope>
    <source>
        <strain evidence="2">AG1-1B</strain>
    </source>
</reference>
<evidence type="ECO:0000313" key="2">
    <source>
        <dbReference type="EMBL" id="CAE6351551.1"/>
    </source>
</evidence>
<keyword evidence="1" id="KW-0472">Membrane</keyword>
<dbReference type="PANTHER" id="PTHR41390:SF1">
    <property type="entry name" value="NADH-UBIQUINONE OXIDOREDUCTASE 213 KDA SUBUNIT"/>
    <property type="match status" value="1"/>
</dbReference>
<proteinExistence type="predicted"/>
<dbReference type="PANTHER" id="PTHR41390">
    <property type="entry name" value="CHROMOSOME 7, WHOLE GENOME SHOTGUN SEQUENCE"/>
    <property type="match status" value="1"/>
</dbReference>
<organism evidence="2 3">
    <name type="scientific">Rhizoctonia solani</name>
    <dbReference type="NCBI Taxonomy" id="456999"/>
    <lineage>
        <taxon>Eukaryota</taxon>
        <taxon>Fungi</taxon>
        <taxon>Dikarya</taxon>
        <taxon>Basidiomycota</taxon>
        <taxon>Agaricomycotina</taxon>
        <taxon>Agaricomycetes</taxon>
        <taxon>Cantharellales</taxon>
        <taxon>Ceratobasidiaceae</taxon>
        <taxon>Rhizoctonia</taxon>
    </lineage>
</organism>
<evidence type="ECO:0008006" key="4">
    <source>
        <dbReference type="Google" id="ProtNLM"/>
    </source>
</evidence>
<keyword evidence="1" id="KW-1133">Transmembrane helix</keyword>
<sequence length="265" mass="28149">MDPKAGTTVSLGTIGVSSVGALSGAVYAFFKSQSPSLMGFAAGINSGIAGLAFFAVREYAVSPALVLSLDTPQYARRRAQLGITPKKFNDLKYVHDHEDELAVIRRDRLLDTGIAGAIAGGGLNFWRGGARAIVPGILTASLACTLVQVAANELAVQRIRYVAGTPTATVLPLTKSAPVTSDSTLPATSISSPTAMPIGAVLHQPVEEKQPPKPTLEKIVDVLSYVVPLSKLDDKEYLERLERRRTVLDEKIDRLSAELSGKPRS</sequence>
<keyword evidence="1" id="KW-0812">Transmembrane</keyword>
<feature type="transmembrane region" description="Helical" evidence="1">
    <location>
        <begin position="37"/>
        <end position="56"/>
    </location>
</feature>
<protein>
    <recommendedName>
        <fullName evidence="4">Transmembrane protein</fullName>
    </recommendedName>
</protein>
<dbReference type="AlphaFoldDB" id="A0A8H2W8B0"/>
<dbReference type="Proteomes" id="UP000663826">
    <property type="component" value="Unassembled WGS sequence"/>
</dbReference>
<feature type="transmembrane region" description="Helical" evidence="1">
    <location>
        <begin position="12"/>
        <end position="30"/>
    </location>
</feature>
<evidence type="ECO:0000313" key="3">
    <source>
        <dbReference type="Proteomes" id="UP000663826"/>
    </source>
</evidence>
<name>A0A8H2W8B0_9AGAM</name>
<evidence type="ECO:0000256" key="1">
    <source>
        <dbReference type="SAM" id="Phobius"/>
    </source>
</evidence>
<dbReference type="EMBL" id="CAJMWQ010000299">
    <property type="protein sequence ID" value="CAE6351551.1"/>
    <property type="molecule type" value="Genomic_DNA"/>
</dbReference>
<gene>
    <name evidence="2" type="ORF">RDB_LOCUS7638</name>
</gene>
<comment type="caution">
    <text evidence="2">The sequence shown here is derived from an EMBL/GenBank/DDBJ whole genome shotgun (WGS) entry which is preliminary data.</text>
</comment>
<accession>A0A8H2W8B0</accession>